<feature type="domain" description="Metallo-beta-lactamase" evidence="1">
    <location>
        <begin position="50"/>
        <end position="213"/>
    </location>
</feature>
<dbReference type="RefSeq" id="WP_220191738.1">
    <property type="nucleotide sequence ID" value="NZ_BNJF01000001.1"/>
</dbReference>
<dbReference type="InterPro" id="IPR001279">
    <property type="entry name" value="Metallo-B-lactamas"/>
</dbReference>
<dbReference type="AlphaFoldDB" id="A0A8J3MNR0"/>
<name>A0A8J3MNR0_9CHLR</name>
<protein>
    <recommendedName>
        <fullName evidence="1">Metallo-beta-lactamase domain-containing protein</fullName>
    </recommendedName>
</protein>
<evidence type="ECO:0000313" key="3">
    <source>
        <dbReference type="Proteomes" id="UP000612362"/>
    </source>
</evidence>
<dbReference type="Proteomes" id="UP000612362">
    <property type="component" value="Unassembled WGS sequence"/>
</dbReference>
<proteinExistence type="predicted"/>
<dbReference type="Pfam" id="PF12706">
    <property type="entry name" value="Lactamase_B_2"/>
    <property type="match status" value="1"/>
</dbReference>
<dbReference type="EMBL" id="BNJF01000001">
    <property type="protein sequence ID" value="GHO42160.1"/>
    <property type="molecule type" value="Genomic_DNA"/>
</dbReference>
<gene>
    <name evidence="2" type="ORF">KSX_03230</name>
</gene>
<evidence type="ECO:0000313" key="2">
    <source>
        <dbReference type="EMBL" id="GHO42160.1"/>
    </source>
</evidence>
<dbReference type="PANTHER" id="PTHR43546">
    <property type="entry name" value="UPF0173 METAL-DEPENDENT HYDROLASE MJ1163-RELATED"/>
    <property type="match status" value="1"/>
</dbReference>
<evidence type="ECO:0000259" key="1">
    <source>
        <dbReference type="Pfam" id="PF12706"/>
    </source>
</evidence>
<keyword evidence="3" id="KW-1185">Reference proteome</keyword>
<dbReference type="Gene3D" id="3.60.15.10">
    <property type="entry name" value="Ribonuclease Z/Hydroxyacylglutathione hydrolase-like"/>
    <property type="match status" value="1"/>
</dbReference>
<dbReference type="InterPro" id="IPR050114">
    <property type="entry name" value="UPF0173_UPF0282_UlaG_hydrolase"/>
</dbReference>
<sequence>MRIKRLFWAGLAVTLGETTLQIDPFTRDSNLTGKGISSEELTDAIEPGTAQYTLITHLHSDHYHPETIRQYMQANGQVVCHQPQAHVVEQDGFASLPVQQENPIQVSTFRLTAVPAVDGFGDDQVSWIIEGDGKRVIHCGDTLWHGYWWQIQQRYGPFDLAFLPINGALVSRPDILLQRPYYASSEIPASLTPEQAVAAGIALKAKAVCPIHYGLDTDIYREYPQAVELFTATAQRRELSVLWLQPGEEVHWEQIEERKKWGGESISLDA</sequence>
<organism evidence="2 3">
    <name type="scientific">Ktedonospora formicarum</name>
    <dbReference type="NCBI Taxonomy" id="2778364"/>
    <lineage>
        <taxon>Bacteria</taxon>
        <taxon>Bacillati</taxon>
        <taxon>Chloroflexota</taxon>
        <taxon>Ktedonobacteria</taxon>
        <taxon>Ktedonobacterales</taxon>
        <taxon>Ktedonobacteraceae</taxon>
        <taxon>Ktedonospora</taxon>
    </lineage>
</organism>
<dbReference type="InterPro" id="IPR036866">
    <property type="entry name" value="RibonucZ/Hydroxyglut_hydro"/>
</dbReference>
<reference evidence="2" key="1">
    <citation type="submission" date="2020-10" db="EMBL/GenBank/DDBJ databases">
        <title>Taxonomic study of unclassified bacteria belonging to the class Ktedonobacteria.</title>
        <authorList>
            <person name="Yabe S."/>
            <person name="Wang C.M."/>
            <person name="Zheng Y."/>
            <person name="Sakai Y."/>
            <person name="Cavaletti L."/>
            <person name="Monciardini P."/>
            <person name="Donadio S."/>
        </authorList>
    </citation>
    <scope>NUCLEOTIDE SEQUENCE</scope>
    <source>
        <strain evidence="2">SOSP1-1</strain>
    </source>
</reference>
<accession>A0A8J3MNR0</accession>
<dbReference type="SUPFAM" id="SSF56281">
    <property type="entry name" value="Metallo-hydrolase/oxidoreductase"/>
    <property type="match status" value="1"/>
</dbReference>
<dbReference type="PANTHER" id="PTHR43546:SF3">
    <property type="entry name" value="UPF0173 METAL-DEPENDENT HYDROLASE MJ1163"/>
    <property type="match status" value="1"/>
</dbReference>
<comment type="caution">
    <text evidence="2">The sequence shown here is derived from an EMBL/GenBank/DDBJ whole genome shotgun (WGS) entry which is preliminary data.</text>
</comment>